<sequence>MNEAGTVLIITGWRGAGKTSLCQMVVEQARQRGWDVAGVISLPVLEKSVKTGIEIIAIRSNERRLLARSTALANTTLQTHAWAFDPVNMQWGNEILKSAVPCDLLMVDELGPLEFERQQGWLEGLRALDSGQFKLALVVIRPELVAQARSRWPQAVELQINTVTEAPALAQQIIDQWLRSPANRS</sequence>
<evidence type="ECO:0000313" key="1">
    <source>
        <dbReference type="EMBL" id="KPL72029.1"/>
    </source>
</evidence>
<dbReference type="OrthoDB" id="165672at2"/>
<evidence type="ECO:0000313" key="2">
    <source>
        <dbReference type="Proteomes" id="UP000050417"/>
    </source>
</evidence>
<dbReference type="SUPFAM" id="SSF52540">
    <property type="entry name" value="P-loop containing nucleoside triphosphate hydrolases"/>
    <property type="match status" value="1"/>
</dbReference>
<proteinExistence type="predicted"/>
<dbReference type="GO" id="GO:0017111">
    <property type="term" value="F:ribonucleoside triphosphate phosphatase activity"/>
    <property type="evidence" value="ECO:0007669"/>
    <property type="project" value="InterPro"/>
</dbReference>
<dbReference type="Pfam" id="PF03266">
    <property type="entry name" value="NTPase_1"/>
    <property type="match status" value="1"/>
</dbReference>
<dbReference type="STRING" id="1134406.ADN00_16205"/>
<organism evidence="1 2">
    <name type="scientific">Ornatilinea apprima</name>
    <dbReference type="NCBI Taxonomy" id="1134406"/>
    <lineage>
        <taxon>Bacteria</taxon>
        <taxon>Bacillati</taxon>
        <taxon>Chloroflexota</taxon>
        <taxon>Anaerolineae</taxon>
        <taxon>Anaerolineales</taxon>
        <taxon>Anaerolineaceae</taxon>
        <taxon>Ornatilinea</taxon>
    </lineage>
</organism>
<gene>
    <name evidence="1" type="ORF">ADN00_16205</name>
</gene>
<dbReference type="InterPro" id="IPR027417">
    <property type="entry name" value="P-loop_NTPase"/>
</dbReference>
<reference evidence="1 2" key="1">
    <citation type="submission" date="2015-07" db="EMBL/GenBank/DDBJ databases">
        <title>Genome sequence of Ornatilinea apprima DSM 23815.</title>
        <authorList>
            <person name="Hemp J."/>
            <person name="Ward L.M."/>
            <person name="Pace L.A."/>
            <person name="Fischer W.W."/>
        </authorList>
    </citation>
    <scope>NUCLEOTIDE SEQUENCE [LARGE SCALE GENOMIC DNA]</scope>
    <source>
        <strain evidence="1 2">P3M-1</strain>
    </source>
</reference>
<dbReference type="EMBL" id="LGCL01000040">
    <property type="protein sequence ID" value="KPL72029.1"/>
    <property type="molecule type" value="Genomic_DNA"/>
</dbReference>
<dbReference type="Gene3D" id="3.40.50.300">
    <property type="entry name" value="P-loop containing nucleotide triphosphate hydrolases"/>
    <property type="match status" value="1"/>
</dbReference>
<dbReference type="Proteomes" id="UP000050417">
    <property type="component" value="Unassembled WGS sequence"/>
</dbReference>
<comment type="caution">
    <text evidence="1">The sequence shown here is derived from an EMBL/GenBank/DDBJ whole genome shotgun (WGS) entry which is preliminary data.</text>
</comment>
<protein>
    <submittedName>
        <fullName evidence="1">Uncharacterized protein</fullName>
    </submittedName>
</protein>
<keyword evidence="2" id="KW-1185">Reference proteome</keyword>
<name>A0A0P6XKJ0_9CHLR</name>
<accession>A0A0P6XKJ0</accession>
<dbReference type="AlphaFoldDB" id="A0A0P6XKJ0"/>
<dbReference type="InterPro" id="IPR004948">
    <property type="entry name" value="Nuc-triphosphatase_THEP1"/>
</dbReference>
<dbReference type="RefSeq" id="WP_075064085.1">
    <property type="nucleotide sequence ID" value="NZ_LGCL01000040.1"/>
</dbReference>